<protein>
    <submittedName>
        <fullName evidence="1">Uncharacterized protein</fullName>
    </submittedName>
</protein>
<evidence type="ECO:0000313" key="2">
    <source>
        <dbReference type="Proteomes" id="UP001283361"/>
    </source>
</evidence>
<proteinExistence type="predicted"/>
<gene>
    <name evidence="1" type="ORF">RRG08_058026</name>
</gene>
<comment type="caution">
    <text evidence="1">The sequence shown here is derived from an EMBL/GenBank/DDBJ whole genome shotgun (WGS) entry which is preliminary data.</text>
</comment>
<sequence>MHLSAESHLPSLSTVYRRFPTLLQANNISLRATTATPIFSASHRMVSHTRPTLTPCTVSIADSFPRLTAASDISDDR</sequence>
<dbReference type="EMBL" id="JAWDGP010001464">
    <property type="protein sequence ID" value="KAK3791644.1"/>
    <property type="molecule type" value="Genomic_DNA"/>
</dbReference>
<organism evidence="1 2">
    <name type="scientific">Elysia crispata</name>
    <name type="common">lettuce slug</name>
    <dbReference type="NCBI Taxonomy" id="231223"/>
    <lineage>
        <taxon>Eukaryota</taxon>
        <taxon>Metazoa</taxon>
        <taxon>Spiralia</taxon>
        <taxon>Lophotrochozoa</taxon>
        <taxon>Mollusca</taxon>
        <taxon>Gastropoda</taxon>
        <taxon>Heterobranchia</taxon>
        <taxon>Euthyneura</taxon>
        <taxon>Panpulmonata</taxon>
        <taxon>Sacoglossa</taxon>
        <taxon>Placobranchoidea</taxon>
        <taxon>Plakobranchidae</taxon>
        <taxon>Elysia</taxon>
    </lineage>
</organism>
<keyword evidence="2" id="KW-1185">Reference proteome</keyword>
<dbReference type="Proteomes" id="UP001283361">
    <property type="component" value="Unassembled WGS sequence"/>
</dbReference>
<name>A0AAE1APV6_9GAST</name>
<dbReference type="AlphaFoldDB" id="A0AAE1APV6"/>
<reference evidence="1" key="1">
    <citation type="journal article" date="2023" name="G3 (Bethesda)">
        <title>A reference genome for the long-term kleptoplast-retaining sea slug Elysia crispata morphotype clarki.</title>
        <authorList>
            <person name="Eastman K.E."/>
            <person name="Pendleton A.L."/>
            <person name="Shaikh M.A."/>
            <person name="Suttiyut T."/>
            <person name="Ogas R."/>
            <person name="Tomko P."/>
            <person name="Gavelis G."/>
            <person name="Widhalm J.R."/>
            <person name="Wisecaver J.H."/>
        </authorList>
    </citation>
    <scope>NUCLEOTIDE SEQUENCE</scope>
    <source>
        <strain evidence="1">ECLA1</strain>
    </source>
</reference>
<evidence type="ECO:0000313" key="1">
    <source>
        <dbReference type="EMBL" id="KAK3791644.1"/>
    </source>
</evidence>
<accession>A0AAE1APV6</accession>